<proteinExistence type="predicted"/>
<dbReference type="EMBL" id="LCWV01000005">
    <property type="protein sequence ID" value="PWI72808.1"/>
    <property type="molecule type" value="Genomic_DNA"/>
</dbReference>
<reference evidence="2 3" key="1">
    <citation type="journal article" date="2016" name="Front. Microbiol.">
        <title>Genome and transcriptome sequences reveal the specific parasitism of the nematophagous Purpureocillium lilacinum 36-1.</title>
        <authorList>
            <person name="Xie J."/>
            <person name="Li S."/>
            <person name="Mo C."/>
            <person name="Xiao X."/>
            <person name="Peng D."/>
            <person name="Wang G."/>
            <person name="Xiao Y."/>
        </authorList>
    </citation>
    <scope>NUCLEOTIDE SEQUENCE [LARGE SCALE GENOMIC DNA]</scope>
    <source>
        <strain evidence="2 3">36-1</strain>
    </source>
</reference>
<comment type="caution">
    <text evidence="2">The sequence shown here is derived from an EMBL/GenBank/DDBJ whole genome shotgun (WGS) entry which is preliminary data.</text>
</comment>
<dbReference type="Proteomes" id="UP000245956">
    <property type="component" value="Unassembled WGS sequence"/>
</dbReference>
<sequence length="220" mass="24602">MTRTSTRYVPVGPGPGTASPEAGLGPKRSPAPAFYSGHTRPRVARPRRRRRRQPWLAGLFEPPRHLEKIGRQESERVHPNGCATHSLAILFLIPPAPLLRPPLRRCISIRQDWLYPPAPACLLACPLLRWPPPRLVCLEPALPCLILKLYLPLALTHTHTRPHKHPHPHHTNAPALLASARLALIVRIVSGFLGILRLPFYLTLRVAGVPVSADTTRRRF</sequence>
<evidence type="ECO:0000313" key="3">
    <source>
        <dbReference type="Proteomes" id="UP000245956"/>
    </source>
</evidence>
<accession>A0A2U3EE66</accession>
<gene>
    <name evidence="2" type="ORF">PCL_09823</name>
</gene>
<feature type="compositionally biased region" description="Basic residues" evidence="1">
    <location>
        <begin position="39"/>
        <end position="50"/>
    </location>
</feature>
<feature type="region of interest" description="Disordered" evidence="1">
    <location>
        <begin position="1"/>
        <end position="50"/>
    </location>
</feature>
<organism evidence="2 3">
    <name type="scientific">Purpureocillium lilacinum</name>
    <name type="common">Paecilomyces lilacinus</name>
    <dbReference type="NCBI Taxonomy" id="33203"/>
    <lineage>
        <taxon>Eukaryota</taxon>
        <taxon>Fungi</taxon>
        <taxon>Dikarya</taxon>
        <taxon>Ascomycota</taxon>
        <taxon>Pezizomycotina</taxon>
        <taxon>Sordariomycetes</taxon>
        <taxon>Hypocreomycetidae</taxon>
        <taxon>Hypocreales</taxon>
        <taxon>Ophiocordycipitaceae</taxon>
        <taxon>Purpureocillium</taxon>
    </lineage>
</organism>
<protein>
    <submittedName>
        <fullName evidence="2">Uncharacterized protein</fullName>
    </submittedName>
</protein>
<evidence type="ECO:0000256" key="1">
    <source>
        <dbReference type="SAM" id="MobiDB-lite"/>
    </source>
</evidence>
<evidence type="ECO:0000313" key="2">
    <source>
        <dbReference type="EMBL" id="PWI72808.1"/>
    </source>
</evidence>
<name>A0A2U3EE66_PURLI</name>
<dbReference type="AlphaFoldDB" id="A0A2U3EE66"/>